<name>A0ABS1CKN6_9GAMM</name>
<organism evidence="1 2">
    <name type="scientific">Thiohalocapsa halophila</name>
    <dbReference type="NCBI Taxonomy" id="69359"/>
    <lineage>
        <taxon>Bacteria</taxon>
        <taxon>Pseudomonadati</taxon>
        <taxon>Pseudomonadota</taxon>
        <taxon>Gammaproteobacteria</taxon>
        <taxon>Chromatiales</taxon>
        <taxon>Chromatiaceae</taxon>
        <taxon>Thiohalocapsa</taxon>
    </lineage>
</organism>
<dbReference type="Gene3D" id="3.40.50.2000">
    <property type="entry name" value="Glycogen Phosphorylase B"/>
    <property type="match status" value="2"/>
</dbReference>
<proteinExistence type="predicted"/>
<keyword evidence="2" id="KW-1185">Reference proteome</keyword>
<dbReference type="SUPFAM" id="SSF53756">
    <property type="entry name" value="UDP-Glycosyltransferase/glycogen phosphorylase"/>
    <property type="match status" value="1"/>
</dbReference>
<dbReference type="PANTHER" id="PTHR45947">
    <property type="entry name" value="SULFOQUINOVOSYL TRANSFERASE SQD2"/>
    <property type="match status" value="1"/>
</dbReference>
<dbReference type="InterPro" id="IPR050194">
    <property type="entry name" value="Glycosyltransferase_grp1"/>
</dbReference>
<evidence type="ECO:0000313" key="2">
    <source>
        <dbReference type="Proteomes" id="UP000748752"/>
    </source>
</evidence>
<protein>
    <recommendedName>
        <fullName evidence="3">Glycosyltransferase family 4 protein</fullName>
    </recommendedName>
</protein>
<accession>A0ABS1CKN6</accession>
<gene>
    <name evidence="1" type="ORF">CKO31_17285</name>
</gene>
<comment type="caution">
    <text evidence="1">The sequence shown here is derived from an EMBL/GenBank/DDBJ whole genome shotgun (WGS) entry which is preliminary data.</text>
</comment>
<dbReference type="PANTHER" id="PTHR45947:SF3">
    <property type="entry name" value="SULFOQUINOVOSYL TRANSFERASE SQD2"/>
    <property type="match status" value="1"/>
</dbReference>
<dbReference type="Proteomes" id="UP000748752">
    <property type="component" value="Unassembled WGS sequence"/>
</dbReference>
<dbReference type="Pfam" id="PF13692">
    <property type="entry name" value="Glyco_trans_1_4"/>
    <property type="match status" value="1"/>
</dbReference>
<evidence type="ECO:0000313" key="1">
    <source>
        <dbReference type="EMBL" id="MBK1632462.1"/>
    </source>
</evidence>
<evidence type="ECO:0008006" key="3">
    <source>
        <dbReference type="Google" id="ProtNLM"/>
    </source>
</evidence>
<sequence length="400" mass="44560">MFTDTYMCRSAAEGIYPLRDMFPHFIAPAAPALGGLCLASRCTSHCPPGAGLDPLTLSESLSFEALPFYANTEDFYRKRALIYGRSKRRMTQLIRDARAVIVRVHHAMGADIARIARNEKKPLMAYWAGATVFDTSRSNYPGIHPKHFAARLLARWKHIQHRRIAAIADWNFFIDPVEYEEMGAPLRSQWVLPNLVEDHDIVSSATERRSERLEVVFAGRIYRHKGIFELLDAVKALTASGRMIRLRYAGDGPHFGELKDRIVKERLEGAVELVGPLRRDRLLPFLREADVFVLPSYGEGLPKTLWEAWASGLACILTPVGAIPTHVADGEDGMLVPVGSVSALAAAIDRLYVDEQFRLALATAGMDRARRHTWDREIAAIVEGVLAVAAPPHFKGETAL</sequence>
<reference evidence="1 2" key="1">
    <citation type="journal article" date="2020" name="Microorganisms">
        <title>Osmotic Adaptation and Compatible Solute Biosynthesis of Phototrophic Bacteria as Revealed from Genome Analyses.</title>
        <authorList>
            <person name="Imhoff J.F."/>
            <person name="Rahn T."/>
            <person name="Kunzel S."/>
            <person name="Keller A."/>
            <person name="Neulinger S.C."/>
        </authorList>
    </citation>
    <scope>NUCLEOTIDE SEQUENCE [LARGE SCALE GENOMIC DNA]</scope>
    <source>
        <strain evidence="1 2">DSM 6210</strain>
    </source>
</reference>
<dbReference type="CDD" id="cd03801">
    <property type="entry name" value="GT4_PimA-like"/>
    <property type="match status" value="1"/>
</dbReference>
<dbReference type="EMBL" id="NRRV01000048">
    <property type="protein sequence ID" value="MBK1632462.1"/>
    <property type="molecule type" value="Genomic_DNA"/>
</dbReference>